<dbReference type="PANTHER" id="PTHR12126:SF11">
    <property type="entry name" value="NADH DEHYDROGENASE [UBIQUINONE] 1 ALPHA SUBCOMPLEX SUBUNIT 9, MITOCHONDRIAL"/>
    <property type="match status" value="1"/>
</dbReference>
<dbReference type="Gene3D" id="3.40.50.720">
    <property type="entry name" value="NAD(P)-binding Rossmann-like Domain"/>
    <property type="match status" value="1"/>
</dbReference>
<accession>A0A1T4U2D6</accession>
<protein>
    <submittedName>
        <fullName evidence="2">Nucleoside-diphosphate-sugar epimerase</fullName>
    </submittedName>
</protein>
<gene>
    <name evidence="2" type="ORF">SAMN04488128_1088</name>
</gene>
<dbReference type="Pfam" id="PF01370">
    <property type="entry name" value="Epimerase"/>
    <property type="match status" value="1"/>
</dbReference>
<dbReference type="InterPro" id="IPR001509">
    <property type="entry name" value="Epimerase_deHydtase"/>
</dbReference>
<name>A0A1T4U2D6_9BACT</name>
<dbReference type="STRING" id="634771.SAMN04488128_1088"/>
<dbReference type="EMBL" id="FUWZ01000008">
    <property type="protein sequence ID" value="SKA46709.1"/>
    <property type="molecule type" value="Genomic_DNA"/>
</dbReference>
<dbReference type="InterPro" id="IPR051207">
    <property type="entry name" value="ComplexI_NDUFA9_subunit"/>
</dbReference>
<dbReference type="Proteomes" id="UP000190367">
    <property type="component" value="Unassembled WGS sequence"/>
</dbReference>
<evidence type="ECO:0000313" key="2">
    <source>
        <dbReference type="EMBL" id="SKA46709.1"/>
    </source>
</evidence>
<dbReference type="InterPro" id="IPR036291">
    <property type="entry name" value="NAD(P)-bd_dom_sf"/>
</dbReference>
<dbReference type="GO" id="GO:0044877">
    <property type="term" value="F:protein-containing complex binding"/>
    <property type="evidence" value="ECO:0007669"/>
    <property type="project" value="TreeGrafter"/>
</dbReference>
<dbReference type="OrthoDB" id="1490291at2"/>
<feature type="domain" description="NAD-dependent epimerase/dehydratase" evidence="1">
    <location>
        <begin position="9"/>
        <end position="201"/>
    </location>
</feature>
<evidence type="ECO:0000259" key="1">
    <source>
        <dbReference type="Pfam" id="PF01370"/>
    </source>
</evidence>
<sequence>MNTKENIVITSANSVTAKILIPELNARGYYTIGLVRKEASVGTPEIVTNWMESDIAKQALANADIIIHLTGEINAKKETSYIQANLTSTQIVAQAAASPKVKRVIFLSYPGANARHKNWYLRYKGMAEQLLEKTGKAVIFRCPFIVDSPHEPSRIDVLFMPQHNKPVQVIGSGQEKMHPVYRGDVADAVLSSLVKGKPGTYELSGCEEMTTTEFIYLINKNNHTKIRYTPGWLARLLSPFIKGLSPTFVDVLLNHTNSTFIPDTYRQFDINPTSLVKLWREYRR</sequence>
<dbReference type="AlphaFoldDB" id="A0A1T4U2D6"/>
<evidence type="ECO:0000313" key="3">
    <source>
        <dbReference type="Proteomes" id="UP000190367"/>
    </source>
</evidence>
<reference evidence="3" key="1">
    <citation type="submission" date="2017-02" db="EMBL/GenBank/DDBJ databases">
        <authorList>
            <person name="Varghese N."/>
            <person name="Submissions S."/>
        </authorList>
    </citation>
    <scope>NUCLEOTIDE SEQUENCE [LARGE SCALE GENOMIC DNA]</scope>
    <source>
        <strain evidence="3">DSM 22224</strain>
    </source>
</reference>
<dbReference type="RefSeq" id="WP_078673072.1">
    <property type="nucleotide sequence ID" value="NZ_FUWZ01000008.1"/>
</dbReference>
<organism evidence="2 3">
    <name type="scientific">Chitinophaga eiseniae</name>
    <dbReference type="NCBI Taxonomy" id="634771"/>
    <lineage>
        <taxon>Bacteria</taxon>
        <taxon>Pseudomonadati</taxon>
        <taxon>Bacteroidota</taxon>
        <taxon>Chitinophagia</taxon>
        <taxon>Chitinophagales</taxon>
        <taxon>Chitinophagaceae</taxon>
        <taxon>Chitinophaga</taxon>
    </lineage>
</organism>
<dbReference type="SUPFAM" id="SSF51735">
    <property type="entry name" value="NAD(P)-binding Rossmann-fold domains"/>
    <property type="match status" value="1"/>
</dbReference>
<keyword evidence="3" id="KW-1185">Reference proteome</keyword>
<proteinExistence type="predicted"/>
<dbReference type="PANTHER" id="PTHR12126">
    <property type="entry name" value="NADH-UBIQUINONE OXIDOREDUCTASE 39 KDA SUBUNIT-RELATED"/>
    <property type="match status" value="1"/>
</dbReference>